<organism evidence="6 7">
    <name type="scientific">Bifidobacterium asteroides</name>
    <dbReference type="NCBI Taxonomy" id="1684"/>
    <lineage>
        <taxon>Bacteria</taxon>
        <taxon>Bacillati</taxon>
        <taxon>Actinomycetota</taxon>
        <taxon>Actinomycetes</taxon>
        <taxon>Bifidobacteriales</taxon>
        <taxon>Bifidobacteriaceae</taxon>
        <taxon>Bifidobacterium</taxon>
    </lineage>
</organism>
<dbReference type="SUPFAM" id="SSF51215">
    <property type="entry name" value="Regulatory protein AraC"/>
    <property type="match status" value="1"/>
</dbReference>
<dbReference type="InterPro" id="IPR003313">
    <property type="entry name" value="AraC-bd"/>
</dbReference>
<dbReference type="InterPro" id="IPR018060">
    <property type="entry name" value="HTH_AraC"/>
</dbReference>
<dbReference type="GO" id="GO:0043565">
    <property type="term" value="F:sequence-specific DNA binding"/>
    <property type="evidence" value="ECO:0007669"/>
    <property type="project" value="InterPro"/>
</dbReference>
<dbReference type="SUPFAM" id="SSF46689">
    <property type="entry name" value="Homeodomain-like"/>
    <property type="match status" value="2"/>
</dbReference>
<name>A0A556R814_9BIFI</name>
<evidence type="ECO:0000256" key="1">
    <source>
        <dbReference type="ARBA" id="ARBA00023015"/>
    </source>
</evidence>
<evidence type="ECO:0000256" key="2">
    <source>
        <dbReference type="ARBA" id="ARBA00023125"/>
    </source>
</evidence>
<dbReference type="Proteomes" id="UP000317536">
    <property type="component" value="Unassembled WGS sequence"/>
</dbReference>
<feature type="domain" description="HTH araC/xylS-type" evidence="5">
    <location>
        <begin position="190"/>
        <end position="288"/>
    </location>
</feature>
<evidence type="ECO:0000313" key="7">
    <source>
        <dbReference type="Proteomes" id="UP000317536"/>
    </source>
</evidence>
<evidence type="ECO:0000313" key="6">
    <source>
        <dbReference type="EMBL" id="TSJ85022.1"/>
    </source>
</evidence>
<dbReference type="SMART" id="SM00342">
    <property type="entry name" value="HTH_ARAC"/>
    <property type="match status" value="1"/>
</dbReference>
<evidence type="ECO:0000256" key="3">
    <source>
        <dbReference type="ARBA" id="ARBA00023159"/>
    </source>
</evidence>
<keyword evidence="3" id="KW-0010">Activator</keyword>
<accession>A0A556R814</accession>
<proteinExistence type="predicted"/>
<keyword evidence="1" id="KW-0805">Transcription regulation</keyword>
<dbReference type="EMBL" id="VMHJ01000004">
    <property type="protein sequence ID" value="TSJ85022.1"/>
    <property type="molecule type" value="Genomic_DNA"/>
</dbReference>
<dbReference type="InterPro" id="IPR050204">
    <property type="entry name" value="AraC_XylS_family_regulators"/>
</dbReference>
<dbReference type="Pfam" id="PF12833">
    <property type="entry name" value="HTH_18"/>
    <property type="match status" value="1"/>
</dbReference>
<keyword evidence="2" id="KW-0238">DNA-binding</keyword>
<dbReference type="InterPro" id="IPR037923">
    <property type="entry name" value="HTH-like"/>
</dbReference>
<evidence type="ECO:0000259" key="5">
    <source>
        <dbReference type="PROSITE" id="PS01124"/>
    </source>
</evidence>
<dbReference type="AlphaFoldDB" id="A0A556R814"/>
<dbReference type="InterPro" id="IPR018062">
    <property type="entry name" value="HTH_AraC-typ_CS"/>
</dbReference>
<protein>
    <submittedName>
        <fullName evidence="6">Helix-turn-helix transcriptional regulator</fullName>
    </submittedName>
</protein>
<comment type="caution">
    <text evidence="6">The sequence shown here is derived from an EMBL/GenBank/DDBJ whole genome shotgun (WGS) entry which is preliminary data.</text>
</comment>
<dbReference type="PANTHER" id="PTHR46796:SF6">
    <property type="entry name" value="ARAC SUBFAMILY"/>
    <property type="match status" value="1"/>
</dbReference>
<dbReference type="InterPro" id="IPR020449">
    <property type="entry name" value="Tscrpt_reg_AraC-type_HTH"/>
</dbReference>
<dbReference type="Pfam" id="PF02311">
    <property type="entry name" value="AraC_binding"/>
    <property type="match status" value="1"/>
</dbReference>
<gene>
    <name evidence="6" type="ORF">FPK29_07520</name>
</gene>
<dbReference type="InterPro" id="IPR009057">
    <property type="entry name" value="Homeodomain-like_sf"/>
</dbReference>
<dbReference type="Gene3D" id="1.10.10.60">
    <property type="entry name" value="Homeodomain-like"/>
    <property type="match status" value="2"/>
</dbReference>
<dbReference type="PANTHER" id="PTHR46796">
    <property type="entry name" value="HTH-TYPE TRANSCRIPTIONAL ACTIVATOR RHAS-RELATED"/>
    <property type="match status" value="1"/>
</dbReference>
<dbReference type="PROSITE" id="PS01124">
    <property type="entry name" value="HTH_ARAC_FAMILY_2"/>
    <property type="match status" value="1"/>
</dbReference>
<keyword evidence="4" id="KW-0804">Transcription</keyword>
<dbReference type="PROSITE" id="PS00041">
    <property type="entry name" value="HTH_ARAC_FAMILY_1"/>
    <property type="match status" value="1"/>
</dbReference>
<evidence type="ECO:0000256" key="4">
    <source>
        <dbReference type="ARBA" id="ARBA00023163"/>
    </source>
</evidence>
<dbReference type="PRINTS" id="PR00032">
    <property type="entry name" value="HTHARAC"/>
</dbReference>
<sequence length="290" mass="32949">MTGEGGGFLDSAEKHIWGGSFDYYTYTPSLNAKKVLLYPLETGFFHMLDGHCTERDTYPSFQIMYLKSGELTLRTNAMQGVAHGGQFVLLDCYQYHRYQSVGPTEMLWMHFDGQAARFYYQQIIAKRGSIFALEQDEKALHPLKTIYNIFRSGTYLSETMLAKYVTDILTWFVDAPVGQGDVDRSSHDIQMVMTYIANHLDEPLDLHQLAAMTGLGERSFIRVFKKATGYTPHAYVMDARINSARSMLSNSSKPVEQIALNCGYSKLSVFCSAFKSKVGMSPMEYRRRTL</sequence>
<reference evidence="6 7" key="1">
    <citation type="submission" date="2019-07" db="EMBL/GenBank/DDBJ databases">
        <title>Bifidobacterium asteroides genomes.</title>
        <authorList>
            <person name="Zheng H."/>
        </authorList>
    </citation>
    <scope>NUCLEOTIDE SEQUENCE [LARGE SCALE GENOMIC DNA]</scope>
    <source>
        <strain evidence="6 7">W8111</strain>
    </source>
</reference>
<dbReference type="GO" id="GO:0003700">
    <property type="term" value="F:DNA-binding transcription factor activity"/>
    <property type="evidence" value="ECO:0007669"/>
    <property type="project" value="InterPro"/>
</dbReference>